<dbReference type="InterPro" id="IPR002347">
    <property type="entry name" value="SDR_fam"/>
</dbReference>
<dbReference type="PRINTS" id="PR00080">
    <property type="entry name" value="SDRFAMILY"/>
</dbReference>
<dbReference type="AlphaFoldDB" id="A0A5N5XF56"/>
<keyword evidence="2" id="KW-0521">NADP</keyword>
<feature type="region of interest" description="Disordered" evidence="5">
    <location>
        <begin position="42"/>
        <end position="67"/>
    </location>
</feature>
<dbReference type="GO" id="GO:0016616">
    <property type="term" value="F:oxidoreductase activity, acting on the CH-OH group of donors, NAD or NADP as acceptor"/>
    <property type="evidence" value="ECO:0007669"/>
    <property type="project" value="UniProtKB-ARBA"/>
</dbReference>
<organism evidence="7 8">
    <name type="scientific">Aspergillus leporis</name>
    <dbReference type="NCBI Taxonomy" id="41062"/>
    <lineage>
        <taxon>Eukaryota</taxon>
        <taxon>Fungi</taxon>
        <taxon>Dikarya</taxon>
        <taxon>Ascomycota</taxon>
        <taxon>Pezizomycotina</taxon>
        <taxon>Eurotiomycetes</taxon>
        <taxon>Eurotiomycetidae</taxon>
        <taxon>Eurotiales</taxon>
        <taxon>Aspergillaceae</taxon>
        <taxon>Aspergillus</taxon>
        <taxon>Aspergillus subgen. Circumdati</taxon>
    </lineage>
</organism>
<dbReference type="Gene3D" id="3.40.50.720">
    <property type="entry name" value="NAD(P)-binding Rossmann-like Domain"/>
    <property type="match status" value="1"/>
</dbReference>
<feature type="compositionally biased region" description="Polar residues" evidence="5">
    <location>
        <begin position="50"/>
        <end position="65"/>
    </location>
</feature>
<dbReference type="GO" id="GO:0048038">
    <property type="term" value="F:quinone binding"/>
    <property type="evidence" value="ECO:0007669"/>
    <property type="project" value="TreeGrafter"/>
</dbReference>
<dbReference type="InterPro" id="IPR020904">
    <property type="entry name" value="Sc_DH/Rdtase_CS"/>
</dbReference>
<name>A0A5N5XF56_9EURO</name>
<keyword evidence="8" id="KW-1185">Reference proteome</keyword>
<dbReference type="InterPro" id="IPR036291">
    <property type="entry name" value="NAD(P)-bd_dom_sf"/>
</dbReference>
<protein>
    <recommendedName>
        <fullName evidence="6">Ketoreductase domain-containing protein</fullName>
    </recommendedName>
</protein>
<dbReference type="Pfam" id="PF13561">
    <property type="entry name" value="adh_short_C2"/>
    <property type="match status" value="1"/>
</dbReference>
<evidence type="ECO:0000259" key="6">
    <source>
        <dbReference type="SMART" id="SM00822"/>
    </source>
</evidence>
<dbReference type="GO" id="GO:0006633">
    <property type="term" value="P:fatty acid biosynthetic process"/>
    <property type="evidence" value="ECO:0007669"/>
    <property type="project" value="TreeGrafter"/>
</dbReference>
<dbReference type="EMBL" id="ML732151">
    <property type="protein sequence ID" value="KAB8079341.1"/>
    <property type="molecule type" value="Genomic_DNA"/>
</dbReference>
<sequence>MSPTNLALRLAASRTSLLPSLLYPHCRTKRVLNTALSTATNATIPVPQRRTLSSQSQTNTRNPSARLTGRTCMITGGTSGIGYAIASRFLQEGAERIILVGRSYERLVKAASNLNNKSISQPNQPYNDNIAQTQEPPASSPQGTLLHFSDRIHLLVGDVSDAGSWLRELEKAMQPVDILINAAGISNSNILPKITPAEISQILRTNLEGAIITSRAFLRASLRNRLKTHDSTTRPASKCIVNISSLLALKGGTGAVPYAASKAGLLGLTRSLAVEAGISLRDVDLRSNAIVPGYIETPMIAGFSEGENERLKGLIPLGRFGTPNEVADAAVFLAGNEYANNCVVNLDGGLSAV</sequence>
<dbReference type="SMART" id="SM00822">
    <property type="entry name" value="PKS_KR"/>
    <property type="match status" value="1"/>
</dbReference>
<evidence type="ECO:0000256" key="4">
    <source>
        <dbReference type="RuleBase" id="RU000363"/>
    </source>
</evidence>
<feature type="domain" description="Ketoreductase" evidence="6">
    <location>
        <begin position="70"/>
        <end position="286"/>
    </location>
</feature>
<dbReference type="InterPro" id="IPR057326">
    <property type="entry name" value="KR_dom"/>
</dbReference>
<keyword evidence="3" id="KW-0560">Oxidoreductase</keyword>
<dbReference type="PANTHER" id="PTHR42760">
    <property type="entry name" value="SHORT-CHAIN DEHYDROGENASES/REDUCTASES FAMILY MEMBER"/>
    <property type="match status" value="1"/>
</dbReference>
<comment type="similarity">
    <text evidence="1 4">Belongs to the short-chain dehydrogenases/reductases (SDR) family.</text>
</comment>
<dbReference type="PRINTS" id="PR00081">
    <property type="entry name" value="GDHRDH"/>
</dbReference>
<reference evidence="7 8" key="1">
    <citation type="submission" date="2019-04" db="EMBL/GenBank/DDBJ databases">
        <title>Friends and foes A comparative genomics study of 23 Aspergillus species from section Flavi.</title>
        <authorList>
            <consortium name="DOE Joint Genome Institute"/>
            <person name="Kjaerbolling I."/>
            <person name="Vesth T."/>
            <person name="Frisvad J.C."/>
            <person name="Nybo J.L."/>
            <person name="Theobald S."/>
            <person name="Kildgaard S."/>
            <person name="Isbrandt T."/>
            <person name="Kuo A."/>
            <person name="Sato A."/>
            <person name="Lyhne E.K."/>
            <person name="Kogle M.E."/>
            <person name="Wiebenga A."/>
            <person name="Kun R.S."/>
            <person name="Lubbers R.J."/>
            <person name="Makela M.R."/>
            <person name="Barry K."/>
            <person name="Chovatia M."/>
            <person name="Clum A."/>
            <person name="Daum C."/>
            <person name="Haridas S."/>
            <person name="He G."/>
            <person name="LaButti K."/>
            <person name="Lipzen A."/>
            <person name="Mondo S."/>
            <person name="Riley R."/>
            <person name="Salamov A."/>
            <person name="Simmons B.A."/>
            <person name="Magnuson J.K."/>
            <person name="Henrissat B."/>
            <person name="Mortensen U.H."/>
            <person name="Larsen T.O."/>
            <person name="Devries R.P."/>
            <person name="Grigoriev I.V."/>
            <person name="Machida M."/>
            <person name="Baker S.E."/>
            <person name="Andersen M.R."/>
        </authorList>
    </citation>
    <scope>NUCLEOTIDE SEQUENCE [LARGE SCALE GENOMIC DNA]</scope>
    <source>
        <strain evidence="7 8">CBS 151.66</strain>
    </source>
</reference>
<dbReference type="GO" id="GO:0044550">
    <property type="term" value="P:secondary metabolite biosynthetic process"/>
    <property type="evidence" value="ECO:0007669"/>
    <property type="project" value="UniProtKB-ARBA"/>
</dbReference>
<dbReference type="Proteomes" id="UP000326565">
    <property type="component" value="Unassembled WGS sequence"/>
</dbReference>
<proteinExistence type="inferred from homology"/>
<evidence type="ECO:0000313" key="7">
    <source>
        <dbReference type="EMBL" id="KAB8079341.1"/>
    </source>
</evidence>
<evidence type="ECO:0000256" key="1">
    <source>
        <dbReference type="ARBA" id="ARBA00006484"/>
    </source>
</evidence>
<evidence type="ECO:0000256" key="2">
    <source>
        <dbReference type="ARBA" id="ARBA00022857"/>
    </source>
</evidence>
<dbReference type="SUPFAM" id="SSF51735">
    <property type="entry name" value="NAD(P)-binding Rossmann-fold domains"/>
    <property type="match status" value="1"/>
</dbReference>
<accession>A0A5N5XF56</accession>
<dbReference type="PROSITE" id="PS00061">
    <property type="entry name" value="ADH_SHORT"/>
    <property type="match status" value="1"/>
</dbReference>
<dbReference type="FunFam" id="3.40.50.720:FF:000563">
    <property type="entry name" value="3-oxoacyl-acyl carrier protein reductase"/>
    <property type="match status" value="1"/>
</dbReference>
<evidence type="ECO:0000313" key="8">
    <source>
        <dbReference type="Proteomes" id="UP000326565"/>
    </source>
</evidence>
<evidence type="ECO:0000256" key="5">
    <source>
        <dbReference type="SAM" id="MobiDB-lite"/>
    </source>
</evidence>
<gene>
    <name evidence="7" type="ORF">BDV29DRAFT_164830</name>
</gene>
<dbReference type="OrthoDB" id="47007at2759"/>
<dbReference type="PANTHER" id="PTHR42760:SF133">
    <property type="entry name" value="3-OXOACYL-[ACYL-CARRIER-PROTEIN] REDUCTASE"/>
    <property type="match status" value="1"/>
</dbReference>
<dbReference type="Pfam" id="PF00106">
    <property type="entry name" value="adh_short"/>
    <property type="match status" value="1"/>
</dbReference>
<evidence type="ECO:0000256" key="3">
    <source>
        <dbReference type="ARBA" id="ARBA00023002"/>
    </source>
</evidence>